<evidence type="ECO:0000259" key="1">
    <source>
        <dbReference type="PROSITE" id="PS50003"/>
    </source>
</evidence>
<dbReference type="SUPFAM" id="SSF50729">
    <property type="entry name" value="PH domain-like"/>
    <property type="match status" value="1"/>
</dbReference>
<proteinExistence type="predicted"/>
<evidence type="ECO:0000313" key="2">
    <source>
        <dbReference type="EMBL" id="VDN07906.1"/>
    </source>
</evidence>
<dbReference type="OMA" id="WRLALEC"/>
<organism evidence="4">
    <name type="scientific">Thelazia callipaeda</name>
    <name type="common">Oriental eyeworm</name>
    <name type="synonym">Parasitic nematode</name>
    <dbReference type="NCBI Taxonomy" id="103827"/>
    <lineage>
        <taxon>Eukaryota</taxon>
        <taxon>Metazoa</taxon>
        <taxon>Ecdysozoa</taxon>
        <taxon>Nematoda</taxon>
        <taxon>Chromadorea</taxon>
        <taxon>Rhabditida</taxon>
        <taxon>Spirurina</taxon>
        <taxon>Spiruromorpha</taxon>
        <taxon>Thelazioidea</taxon>
        <taxon>Thelaziidae</taxon>
        <taxon>Thelazia</taxon>
    </lineage>
</organism>
<dbReference type="Gene3D" id="2.30.29.30">
    <property type="entry name" value="Pleckstrin-homology domain (PH domain)/Phosphotyrosine-binding domain (PTB)"/>
    <property type="match status" value="1"/>
</dbReference>
<dbReference type="Pfam" id="PF00169">
    <property type="entry name" value="PH"/>
    <property type="match status" value="1"/>
</dbReference>
<evidence type="ECO:0000313" key="3">
    <source>
        <dbReference type="Proteomes" id="UP000276776"/>
    </source>
</evidence>
<dbReference type="SMART" id="SM00233">
    <property type="entry name" value="PH"/>
    <property type="match status" value="1"/>
</dbReference>
<dbReference type="AlphaFoldDB" id="A0A0N5DAN2"/>
<dbReference type="OrthoDB" id="5797166at2759"/>
<dbReference type="InterPro" id="IPR001849">
    <property type="entry name" value="PH_domain"/>
</dbReference>
<evidence type="ECO:0000313" key="4">
    <source>
        <dbReference type="WBParaSite" id="TCLT_0001023501-mRNA-1"/>
    </source>
</evidence>
<sequence>MADESTHIDEFSSDQISQRLYRIFTVFSDNQFHITSQQAHFIIDELFRLNGRIEQTQNFMPILGKKDVMTFRNFLHICDLLFPDRKQLEPLVDRVFERFVQQIICKGFLLYWSKSDAKKQCLIGSKNFKWRTYWCTITPGVIHLWPLHKSASNGKKKLINVDQSSIVHIGAFNEERFTWLLTTNSKQKHEFGHFDELRRKQWILAMNLAMEMKSVEELQKYDRNSSCSKEYRSLSDKNLSWRLALECENERLMQLLEDQRIALHDEEIVRTLATRFTAILR</sequence>
<keyword evidence="3" id="KW-1185">Reference proteome</keyword>
<dbReference type="Proteomes" id="UP000276776">
    <property type="component" value="Unassembled WGS sequence"/>
</dbReference>
<reference evidence="2 3" key="2">
    <citation type="submission" date="2018-11" db="EMBL/GenBank/DDBJ databases">
        <authorList>
            <consortium name="Pathogen Informatics"/>
        </authorList>
    </citation>
    <scope>NUCLEOTIDE SEQUENCE [LARGE SCALE GENOMIC DNA]</scope>
</reference>
<protein>
    <submittedName>
        <fullName evidence="4">PH domain-containing protein</fullName>
    </submittedName>
</protein>
<reference evidence="4" key="1">
    <citation type="submission" date="2017-02" db="UniProtKB">
        <authorList>
            <consortium name="WormBaseParasite"/>
        </authorList>
    </citation>
    <scope>IDENTIFICATION</scope>
</reference>
<name>A0A0N5DAN2_THECL</name>
<dbReference type="STRING" id="103827.A0A0N5DAN2"/>
<accession>A0A0N5DAN2</accession>
<dbReference type="WBParaSite" id="TCLT_0001023501-mRNA-1">
    <property type="protein sequence ID" value="TCLT_0001023501-mRNA-1"/>
    <property type="gene ID" value="TCLT_0001023501"/>
</dbReference>
<dbReference type="CDD" id="cd00821">
    <property type="entry name" value="PH"/>
    <property type="match status" value="1"/>
</dbReference>
<dbReference type="EMBL" id="UYYF01005021">
    <property type="protein sequence ID" value="VDN07906.1"/>
    <property type="molecule type" value="Genomic_DNA"/>
</dbReference>
<gene>
    <name evidence="2" type="ORF">TCLT_LOCUS10224</name>
</gene>
<dbReference type="InterPro" id="IPR011993">
    <property type="entry name" value="PH-like_dom_sf"/>
</dbReference>
<dbReference type="PROSITE" id="PS50003">
    <property type="entry name" value="PH_DOMAIN"/>
    <property type="match status" value="1"/>
</dbReference>
<feature type="domain" description="PH" evidence="1">
    <location>
        <begin position="102"/>
        <end position="211"/>
    </location>
</feature>